<gene>
    <name evidence="10" type="ORF">SAMN04488561_3522</name>
</gene>
<evidence type="ECO:0000256" key="4">
    <source>
        <dbReference type="ARBA" id="ARBA00022692"/>
    </source>
</evidence>
<sequence>MSHSLHPHVAHDESLPPSAGATTPVTSRHRAVPRLRALRLLRNLVSYAVLVAGSAAFLLPLLWMVSTSLKEPAQIYSFPIEWIPSPIAWENYVKLFTDAPFLRYIGNTIFITVVGVIGNLLGSSIAAYAFARLRFRGRDVMFYTMLATMMVPGWATLIPSFVMFSWIGWLDSYLPFLVPAFFAVPFNTFLLRQFFLSIPVEMEESALIDGAGRVRIFLEIVVPLAKPALVMSAIFSFLAYWNEFLGPLVYVQSQDKFPLSVGLQNFASEHTQNYGLMMAGALIALLPCVVLFLAAQRWFIQGVVVTGVKG</sequence>
<dbReference type="GO" id="GO:0055085">
    <property type="term" value="P:transmembrane transport"/>
    <property type="evidence" value="ECO:0007669"/>
    <property type="project" value="InterPro"/>
</dbReference>
<feature type="transmembrane region" description="Helical" evidence="7">
    <location>
        <begin position="274"/>
        <end position="294"/>
    </location>
</feature>
<dbReference type="AlphaFoldDB" id="A0A1H5MZE1"/>
<dbReference type="PANTHER" id="PTHR43744:SF12">
    <property type="entry name" value="ABC TRANSPORTER PERMEASE PROTEIN MG189-RELATED"/>
    <property type="match status" value="1"/>
</dbReference>
<evidence type="ECO:0000256" key="5">
    <source>
        <dbReference type="ARBA" id="ARBA00022989"/>
    </source>
</evidence>
<dbReference type="InterPro" id="IPR035906">
    <property type="entry name" value="MetI-like_sf"/>
</dbReference>
<dbReference type="EMBL" id="FNUC01000003">
    <property type="protein sequence ID" value="SEE94087.1"/>
    <property type="molecule type" value="Genomic_DNA"/>
</dbReference>
<feature type="domain" description="ABC transmembrane type-1" evidence="9">
    <location>
        <begin position="105"/>
        <end position="295"/>
    </location>
</feature>
<feature type="transmembrane region" description="Helical" evidence="7">
    <location>
        <begin position="173"/>
        <end position="195"/>
    </location>
</feature>
<evidence type="ECO:0000256" key="6">
    <source>
        <dbReference type="ARBA" id="ARBA00023136"/>
    </source>
</evidence>
<feature type="transmembrane region" description="Helical" evidence="7">
    <location>
        <begin position="44"/>
        <end position="63"/>
    </location>
</feature>
<feature type="region of interest" description="Disordered" evidence="8">
    <location>
        <begin position="1"/>
        <end position="28"/>
    </location>
</feature>
<dbReference type="PANTHER" id="PTHR43744">
    <property type="entry name" value="ABC TRANSPORTER PERMEASE PROTEIN MG189-RELATED-RELATED"/>
    <property type="match status" value="1"/>
</dbReference>
<keyword evidence="6 7" id="KW-0472">Membrane</keyword>
<dbReference type="InterPro" id="IPR000515">
    <property type="entry name" value="MetI-like"/>
</dbReference>
<evidence type="ECO:0000313" key="10">
    <source>
        <dbReference type="EMBL" id="SEE94087.1"/>
    </source>
</evidence>
<feature type="transmembrane region" description="Helical" evidence="7">
    <location>
        <begin position="216"/>
        <end position="241"/>
    </location>
</feature>
<dbReference type="SUPFAM" id="SSF161098">
    <property type="entry name" value="MetI-like"/>
    <property type="match status" value="1"/>
</dbReference>
<protein>
    <submittedName>
        <fullName evidence="10">Carbohydrate ABC transporter membrane protein 2, CUT1 family</fullName>
    </submittedName>
</protein>
<evidence type="ECO:0000256" key="3">
    <source>
        <dbReference type="ARBA" id="ARBA00022475"/>
    </source>
</evidence>
<evidence type="ECO:0000256" key="1">
    <source>
        <dbReference type="ARBA" id="ARBA00004651"/>
    </source>
</evidence>
<keyword evidence="4 7" id="KW-0812">Transmembrane</keyword>
<evidence type="ECO:0000256" key="8">
    <source>
        <dbReference type="SAM" id="MobiDB-lite"/>
    </source>
</evidence>
<evidence type="ECO:0000256" key="7">
    <source>
        <dbReference type="RuleBase" id="RU363032"/>
    </source>
</evidence>
<dbReference type="CDD" id="cd06261">
    <property type="entry name" value="TM_PBP2"/>
    <property type="match status" value="1"/>
</dbReference>
<comment type="subcellular location">
    <subcellularLocation>
        <location evidence="1 7">Cell membrane</location>
        <topology evidence="1 7">Multi-pass membrane protein</topology>
    </subcellularLocation>
</comment>
<dbReference type="GO" id="GO:0005886">
    <property type="term" value="C:plasma membrane"/>
    <property type="evidence" value="ECO:0007669"/>
    <property type="project" value="UniProtKB-SubCell"/>
</dbReference>
<feature type="transmembrane region" description="Helical" evidence="7">
    <location>
        <begin position="142"/>
        <end position="167"/>
    </location>
</feature>
<accession>A0A1H5MZE1</accession>
<dbReference type="PROSITE" id="PS50928">
    <property type="entry name" value="ABC_TM1"/>
    <property type="match status" value="1"/>
</dbReference>
<evidence type="ECO:0000259" key="9">
    <source>
        <dbReference type="PROSITE" id="PS50928"/>
    </source>
</evidence>
<dbReference type="Gene3D" id="1.10.3720.10">
    <property type="entry name" value="MetI-like"/>
    <property type="match status" value="1"/>
</dbReference>
<keyword evidence="11" id="KW-1185">Reference proteome</keyword>
<dbReference type="Pfam" id="PF00528">
    <property type="entry name" value="BPD_transp_1"/>
    <property type="match status" value="1"/>
</dbReference>
<reference evidence="11" key="1">
    <citation type="submission" date="2016-10" db="EMBL/GenBank/DDBJ databases">
        <authorList>
            <person name="Varghese N."/>
            <person name="Submissions S."/>
        </authorList>
    </citation>
    <scope>NUCLEOTIDE SEQUENCE [LARGE SCALE GENOMIC DNA]</scope>
    <source>
        <strain evidence="11">DSM 45237</strain>
    </source>
</reference>
<keyword evidence="3" id="KW-1003">Cell membrane</keyword>
<comment type="similarity">
    <text evidence="7">Belongs to the binding-protein-dependent transport system permease family.</text>
</comment>
<evidence type="ECO:0000313" key="11">
    <source>
        <dbReference type="Proteomes" id="UP000181980"/>
    </source>
</evidence>
<name>A0A1H5MZE1_9ACTN</name>
<dbReference type="STRING" id="561176.SAMN04488561_3522"/>
<keyword evidence="2 7" id="KW-0813">Transport</keyword>
<dbReference type="Proteomes" id="UP000181980">
    <property type="component" value="Unassembled WGS sequence"/>
</dbReference>
<proteinExistence type="inferred from homology"/>
<organism evidence="10 11">
    <name type="scientific">Jiangella alba</name>
    <dbReference type="NCBI Taxonomy" id="561176"/>
    <lineage>
        <taxon>Bacteria</taxon>
        <taxon>Bacillati</taxon>
        <taxon>Actinomycetota</taxon>
        <taxon>Actinomycetes</taxon>
        <taxon>Jiangellales</taxon>
        <taxon>Jiangellaceae</taxon>
        <taxon>Jiangella</taxon>
    </lineage>
</organism>
<evidence type="ECO:0000256" key="2">
    <source>
        <dbReference type="ARBA" id="ARBA00022448"/>
    </source>
</evidence>
<keyword evidence="5 7" id="KW-1133">Transmembrane helix</keyword>
<feature type="transmembrane region" description="Helical" evidence="7">
    <location>
        <begin position="104"/>
        <end position="130"/>
    </location>
</feature>